<dbReference type="EMBL" id="LGGN01000113">
    <property type="protein sequence ID" value="KUK77695.1"/>
    <property type="molecule type" value="Genomic_DNA"/>
</dbReference>
<dbReference type="InterPro" id="IPR050492">
    <property type="entry name" value="Bact_metal-bind_prot9"/>
</dbReference>
<dbReference type="GO" id="GO:0030001">
    <property type="term" value="P:metal ion transport"/>
    <property type="evidence" value="ECO:0007669"/>
    <property type="project" value="InterPro"/>
</dbReference>
<organism evidence="5 6">
    <name type="scientific">Proteiniphilum acetatigenes</name>
    <dbReference type="NCBI Taxonomy" id="294710"/>
    <lineage>
        <taxon>Bacteria</taxon>
        <taxon>Pseudomonadati</taxon>
        <taxon>Bacteroidota</taxon>
        <taxon>Bacteroidia</taxon>
        <taxon>Bacteroidales</taxon>
        <taxon>Dysgonomonadaceae</taxon>
        <taxon>Proteiniphilum</taxon>
    </lineage>
</organism>
<evidence type="ECO:0000313" key="5">
    <source>
        <dbReference type="EMBL" id="KUK77695.1"/>
    </source>
</evidence>
<evidence type="ECO:0000313" key="6">
    <source>
        <dbReference type="Proteomes" id="UP000053860"/>
    </source>
</evidence>
<dbReference type="Pfam" id="PF01297">
    <property type="entry name" value="ZnuA"/>
    <property type="match status" value="1"/>
</dbReference>
<comment type="similarity">
    <text evidence="1">Belongs to the bacterial solute-binding protein 9 family.</text>
</comment>
<feature type="signal peptide" evidence="4">
    <location>
        <begin position="1"/>
        <end position="16"/>
    </location>
</feature>
<reference evidence="6" key="1">
    <citation type="journal article" date="2015" name="MBio">
        <title>Genome-Resolved Metagenomic Analysis Reveals Roles for Candidate Phyla and Other Microbial Community Members in Biogeochemical Transformations in Oil Reservoirs.</title>
        <authorList>
            <person name="Hu P."/>
            <person name="Tom L."/>
            <person name="Singh A."/>
            <person name="Thomas B.C."/>
            <person name="Baker B.J."/>
            <person name="Piceno Y.M."/>
            <person name="Andersen G.L."/>
            <person name="Banfield J.F."/>
        </authorList>
    </citation>
    <scope>NUCLEOTIDE SEQUENCE [LARGE SCALE GENOMIC DNA]</scope>
</reference>
<dbReference type="SUPFAM" id="SSF53807">
    <property type="entry name" value="Helical backbone' metal receptor"/>
    <property type="match status" value="1"/>
</dbReference>
<dbReference type="InterPro" id="IPR006129">
    <property type="entry name" value="AdhesinB"/>
</dbReference>
<dbReference type="AlphaFoldDB" id="A0A124FXE1"/>
<evidence type="ECO:0000256" key="2">
    <source>
        <dbReference type="ARBA" id="ARBA00022448"/>
    </source>
</evidence>
<dbReference type="PROSITE" id="PS51257">
    <property type="entry name" value="PROKAR_LIPOPROTEIN"/>
    <property type="match status" value="1"/>
</dbReference>
<evidence type="ECO:0000256" key="3">
    <source>
        <dbReference type="ARBA" id="ARBA00022729"/>
    </source>
</evidence>
<dbReference type="PRINTS" id="PR00691">
    <property type="entry name" value="ADHESINB"/>
</dbReference>
<dbReference type="Gene3D" id="3.40.50.1980">
    <property type="entry name" value="Nitrogenase molybdenum iron protein domain"/>
    <property type="match status" value="2"/>
</dbReference>
<dbReference type="Proteomes" id="UP000053860">
    <property type="component" value="Unassembled WGS sequence"/>
</dbReference>
<protein>
    <recommendedName>
        <fullName evidence="7">Periplasmic solute binding protein</fullName>
    </recommendedName>
</protein>
<dbReference type="PANTHER" id="PTHR42953">
    <property type="entry name" value="HIGH-AFFINITY ZINC UPTAKE SYSTEM PROTEIN ZNUA-RELATED"/>
    <property type="match status" value="1"/>
</dbReference>
<dbReference type="InterPro" id="IPR006127">
    <property type="entry name" value="ZnuA-like"/>
</dbReference>
<keyword evidence="2" id="KW-0813">Transport</keyword>
<name>A0A124FXE1_9BACT</name>
<evidence type="ECO:0008006" key="7">
    <source>
        <dbReference type="Google" id="ProtNLM"/>
    </source>
</evidence>
<evidence type="ECO:0000256" key="4">
    <source>
        <dbReference type="SAM" id="SignalP"/>
    </source>
</evidence>
<sequence>MQKYLFILLTLLLAVACNGSSRNRDEARKQLLTVTIEPQRYFLEQLVGEDYSVNTLVPPGTSPESYEPSPSVMIDLGKSAIYFRVGDLGFEKAWSARLAENNPNVKIVNCSTGIELMAGDPPDQEQVDHAGHDHTHEALDPHVWSSPRAMRIFVRNMLDALVEANPERAETYRENYLRLSEKIDAVDSTLTALLETAPSRSFIIYHPALGYLARDYGLRQHSIEFEGKNPSPAQLKELIDLARREKINTLFVQRGFDLKNGEVIAREIGTELFEIDPLRYEWDEELIRIATLLSRQRDE</sequence>
<evidence type="ECO:0000256" key="1">
    <source>
        <dbReference type="ARBA" id="ARBA00011028"/>
    </source>
</evidence>
<feature type="chain" id="PRO_5007171862" description="Periplasmic solute binding protein" evidence="4">
    <location>
        <begin position="17"/>
        <end position="299"/>
    </location>
</feature>
<gene>
    <name evidence="5" type="ORF">XD92_0716</name>
</gene>
<dbReference type="GO" id="GO:0046872">
    <property type="term" value="F:metal ion binding"/>
    <property type="evidence" value="ECO:0007669"/>
    <property type="project" value="InterPro"/>
</dbReference>
<comment type="caution">
    <text evidence="5">The sequence shown here is derived from an EMBL/GenBank/DDBJ whole genome shotgun (WGS) entry which is preliminary data.</text>
</comment>
<proteinExistence type="inferred from homology"/>
<accession>A0A124FXE1</accession>
<dbReference type="PANTHER" id="PTHR42953:SF3">
    <property type="entry name" value="HIGH-AFFINITY ZINC UPTAKE SYSTEM PROTEIN ZNUA"/>
    <property type="match status" value="1"/>
</dbReference>
<dbReference type="GO" id="GO:0007155">
    <property type="term" value="P:cell adhesion"/>
    <property type="evidence" value="ECO:0007669"/>
    <property type="project" value="InterPro"/>
</dbReference>
<keyword evidence="3 4" id="KW-0732">Signal</keyword>